<gene>
    <name evidence="1" type="ORF">S12H4_00805</name>
</gene>
<sequence>MGQRQDKDEIVYGDDCVGCFPAGKTPKYVYVRFSQVEKCPDPMRVPPNDRVFKLTQHEYNPCDWFYQGSTWRVEWQCAPDPAFVWFWLMDPETGVEYFNENPAGLPDEAHTYHNETPACDDFHGAIGGIATVTWQLETIKLMGLLNIKPQKDLFMEMRPLADGKRIYKYCKLNDATNIAIEFKPD</sequence>
<accession>X1QYP5</accession>
<protein>
    <submittedName>
        <fullName evidence="1">Uncharacterized protein</fullName>
    </submittedName>
</protein>
<organism evidence="1">
    <name type="scientific">marine sediment metagenome</name>
    <dbReference type="NCBI Taxonomy" id="412755"/>
    <lineage>
        <taxon>unclassified sequences</taxon>
        <taxon>metagenomes</taxon>
        <taxon>ecological metagenomes</taxon>
    </lineage>
</organism>
<evidence type="ECO:0000313" key="1">
    <source>
        <dbReference type="EMBL" id="GAI59936.1"/>
    </source>
</evidence>
<comment type="caution">
    <text evidence="1">The sequence shown here is derived from an EMBL/GenBank/DDBJ whole genome shotgun (WGS) entry which is preliminary data.</text>
</comment>
<proteinExistence type="predicted"/>
<dbReference type="EMBL" id="BARW01000126">
    <property type="protein sequence ID" value="GAI59936.1"/>
    <property type="molecule type" value="Genomic_DNA"/>
</dbReference>
<reference evidence="1" key="1">
    <citation type="journal article" date="2014" name="Front. Microbiol.">
        <title>High frequency of phylogenetically diverse reductive dehalogenase-homologous genes in deep subseafloor sedimentary metagenomes.</title>
        <authorList>
            <person name="Kawai M."/>
            <person name="Futagami T."/>
            <person name="Toyoda A."/>
            <person name="Takaki Y."/>
            <person name="Nishi S."/>
            <person name="Hori S."/>
            <person name="Arai W."/>
            <person name="Tsubouchi T."/>
            <person name="Morono Y."/>
            <person name="Uchiyama I."/>
            <person name="Ito T."/>
            <person name="Fujiyama A."/>
            <person name="Inagaki F."/>
            <person name="Takami H."/>
        </authorList>
    </citation>
    <scope>NUCLEOTIDE SEQUENCE</scope>
    <source>
        <strain evidence="1">Expedition CK06-06</strain>
    </source>
</reference>
<name>X1QYP5_9ZZZZ</name>
<dbReference type="AlphaFoldDB" id="X1QYP5"/>